<dbReference type="Proteomes" id="UP000007110">
    <property type="component" value="Unassembled WGS sequence"/>
</dbReference>
<name>A0A7M7NG25_STRPU</name>
<feature type="region of interest" description="Disordered" evidence="1">
    <location>
        <begin position="152"/>
        <end position="176"/>
    </location>
</feature>
<accession>A0A7M7NG25</accession>
<dbReference type="GeneID" id="115921804"/>
<dbReference type="EnsemblMetazoa" id="XM_030980025">
    <property type="protein sequence ID" value="XP_030835885"/>
    <property type="gene ID" value="LOC115921804"/>
</dbReference>
<evidence type="ECO:0000313" key="3">
    <source>
        <dbReference type="Proteomes" id="UP000007110"/>
    </source>
</evidence>
<dbReference type="PANTHER" id="PTHR10773:SF19">
    <property type="match status" value="1"/>
</dbReference>
<feature type="compositionally biased region" description="Low complexity" evidence="1">
    <location>
        <begin position="207"/>
        <end position="217"/>
    </location>
</feature>
<dbReference type="AlphaFoldDB" id="A0A7M7NG25"/>
<protein>
    <submittedName>
        <fullName evidence="2">Uncharacterized protein</fullName>
    </submittedName>
</protein>
<evidence type="ECO:0000313" key="2">
    <source>
        <dbReference type="EnsemblMetazoa" id="XP_030835885"/>
    </source>
</evidence>
<reference evidence="2" key="2">
    <citation type="submission" date="2021-01" db="UniProtKB">
        <authorList>
            <consortium name="EnsemblMetazoa"/>
        </authorList>
    </citation>
    <scope>IDENTIFICATION</scope>
</reference>
<sequence>MPRPKKSKGKSGSRPDKGYDVLVQWHLNGANNIVHSPLLQWTGKMTKGKEVIMDYEGTLWQGIVLDSEYLEDSESSDEEFDIPLARLSDKYAEAKLGPLPVSSPSLPEDSTGCGSGLPEPISIASDQITQSDEEFDIPLARLSDKYAEAKLGPLPVSSPSLPEDSTGCGSGLPEPISIASDQITQSDEEFDIPLARLSDKYAEAKLGPLPVSSPSLPEDSTGCGSGLPEPISIASDQITQSDEEFDIPLARLSDKYAEAKLGPLPVSSPSLPEDSTGCGSGLPEPISIASDQITQSDEEFDIPLARLSDKYAEAKLGPLPVSSPSLPEDSTGCGSGLPEPISIASDQITQSDSHADSPLHPNMQCGQRNPETCDNFMCTDEVWAACPECLCFLCFLHFNLRDDCLCHNLAFNLSEIPLDISSSASQYQGLTNEEERNNEDEVMPLMESRRGNFENQASLDTRVEENGDQVLMATLESKQSDATDSLDIPEHLEEASLPQESADNSQLSPESFQVDGERALEVPEQPKTVKSRNQLVKERRNAGYSYESEKSKELKAARRFASYETSCEKCHFRGLSCNTFSCNTREAIRSAFYDLADLTKQREWIGRHTNRFKKRSQERSENVRISCPMQVIHALKFVYAKRCSWEH</sequence>
<keyword evidence="3" id="KW-1185">Reference proteome</keyword>
<evidence type="ECO:0000256" key="1">
    <source>
        <dbReference type="SAM" id="MobiDB-lite"/>
    </source>
</evidence>
<organism evidence="2 3">
    <name type="scientific">Strongylocentrotus purpuratus</name>
    <name type="common">Purple sea urchin</name>
    <dbReference type="NCBI Taxonomy" id="7668"/>
    <lineage>
        <taxon>Eukaryota</taxon>
        <taxon>Metazoa</taxon>
        <taxon>Echinodermata</taxon>
        <taxon>Eleutherozoa</taxon>
        <taxon>Echinozoa</taxon>
        <taxon>Echinoidea</taxon>
        <taxon>Euechinoidea</taxon>
        <taxon>Echinacea</taxon>
        <taxon>Camarodonta</taxon>
        <taxon>Echinidea</taxon>
        <taxon>Strongylocentrotidae</taxon>
        <taxon>Strongylocentrotus</taxon>
    </lineage>
</organism>
<feature type="compositionally biased region" description="Low complexity" evidence="1">
    <location>
        <begin position="152"/>
        <end position="162"/>
    </location>
</feature>
<dbReference type="InParanoid" id="A0A7M7NG25"/>
<dbReference type="KEGG" id="spu:115921804"/>
<feature type="region of interest" description="Disordered" evidence="1">
    <location>
        <begin position="207"/>
        <end position="230"/>
    </location>
</feature>
<reference evidence="3" key="1">
    <citation type="submission" date="2015-02" db="EMBL/GenBank/DDBJ databases">
        <title>Genome sequencing for Strongylocentrotus purpuratus.</title>
        <authorList>
            <person name="Murali S."/>
            <person name="Liu Y."/>
            <person name="Vee V."/>
            <person name="English A."/>
            <person name="Wang M."/>
            <person name="Skinner E."/>
            <person name="Han Y."/>
            <person name="Muzny D.M."/>
            <person name="Worley K.C."/>
            <person name="Gibbs R.A."/>
        </authorList>
    </citation>
    <scope>NUCLEOTIDE SEQUENCE</scope>
</reference>
<proteinExistence type="predicted"/>
<dbReference type="RefSeq" id="XP_030835885.1">
    <property type="nucleotide sequence ID" value="XM_030980025.1"/>
</dbReference>
<dbReference type="PANTHER" id="PTHR10773">
    <property type="entry name" value="DNA-DIRECTED RNA POLYMERASES I, II, AND III SUBUNIT RPABC2"/>
    <property type="match status" value="1"/>
</dbReference>